<evidence type="ECO:0000313" key="1">
    <source>
        <dbReference type="EMBL" id="CAF9905747.1"/>
    </source>
</evidence>
<protein>
    <submittedName>
        <fullName evidence="1">Uncharacterized protein</fullName>
    </submittedName>
</protein>
<proteinExistence type="predicted"/>
<evidence type="ECO:0000313" key="2">
    <source>
        <dbReference type="Proteomes" id="UP000664534"/>
    </source>
</evidence>
<keyword evidence="2" id="KW-1185">Reference proteome</keyword>
<dbReference type="EMBL" id="CAJPDT010000002">
    <property type="protein sequence ID" value="CAF9905747.1"/>
    <property type="molecule type" value="Genomic_DNA"/>
</dbReference>
<sequence>MASSTTGLISMSNPQYGGALFILPREVRDEIYRLVVKRDYIIYVTLGDDEVSIRPTKDKHYFAILEVSKTLSDEASDILYSESLFKFSIDFSAHGIFCVPTPLTKRMKNVEFRFGGLSTWHSDLFSPNTFLTYQNHINTICHAVIADFTGAEIVRNNLRIRLSVCGPGMISTLSVHIFQGIKALIGFRTIVLEVFPLCPVSILVWHMGFRPKVWGLSTQELIQTRRGLQDILEPTLGSAIQYSNGDVFCLTFRPREHILKSTMCDGKSAAA</sequence>
<organism evidence="1 2">
    <name type="scientific">Imshaugia aleurites</name>
    <dbReference type="NCBI Taxonomy" id="172621"/>
    <lineage>
        <taxon>Eukaryota</taxon>
        <taxon>Fungi</taxon>
        <taxon>Dikarya</taxon>
        <taxon>Ascomycota</taxon>
        <taxon>Pezizomycotina</taxon>
        <taxon>Lecanoromycetes</taxon>
        <taxon>OSLEUM clade</taxon>
        <taxon>Lecanoromycetidae</taxon>
        <taxon>Lecanorales</taxon>
        <taxon>Lecanorineae</taxon>
        <taxon>Parmeliaceae</taxon>
        <taxon>Imshaugia</taxon>
    </lineage>
</organism>
<dbReference type="Proteomes" id="UP000664534">
    <property type="component" value="Unassembled WGS sequence"/>
</dbReference>
<name>A0A8H3EKK9_9LECA</name>
<reference evidence="1" key="1">
    <citation type="submission" date="2021-03" db="EMBL/GenBank/DDBJ databases">
        <authorList>
            <person name="Tagirdzhanova G."/>
        </authorList>
    </citation>
    <scope>NUCLEOTIDE SEQUENCE</scope>
</reference>
<accession>A0A8H3EKK9</accession>
<gene>
    <name evidence="1" type="ORF">IMSHALPRED_003959</name>
</gene>
<comment type="caution">
    <text evidence="1">The sequence shown here is derived from an EMBL/GenBank/DDBJ whole genome shotgun (WGS) entry which is preliminary data.</text>
</comment>
<dbReference type="AlphaFoldDB" id="A0A8H3EKK9"/>
<dbReference type="OrthoDB" id="2951834at2759"/>